<keyword evidence="3" id="KW-1185">Reference proteome</keyword>
<evidence type="ECO:0000256" key="1">
    <source>
        <dbReference type="SAM" id="MobiDB-lite"/>
    </source>
</evidence>
<feature type="compositionally biased region" description="Polar residues" evidence="1">
    <location>
        <begin position="1"/>
        <end position="11"/>
    </location>
</feature>
<sequence>MSHTPEPSQDSHLALFDDLTTEQQQEAGPQSTRRSGSRRVRAVRWTGLAPTSIYLYQHLDDRLTTALEEDGRGPQEAWELAINAYCDALQPPIKTEFPEPIKKADLALPRDPSQMPGTPRAYPVAPLATVRLKRNTRARLAAACRQEAMGGMAVLNDAMEAYLDERDLVNVDEDDSE</sequence>
<comment type="caution">
    <text evidence="2">The sequence shown here is derived from an EMBL/GenBank/DDBJ whole genome shotgun (WGS) entry which is preliminary data.</text>
</comment>
<accession>A0A9X2K7I0</accession>
<reference evidence="2" key="1">
    <citation type="submission" date="2022-06" db="EMBL/GenBank/DDBJ databases">
        <title>Sequencing the genomes of 1000 actinobacteria strains.</title>
        <authorList>
            <person name="Klenk H.-P."/>
        </authorList>
    </citation>
    <scope>NUCLEOTIDE SEQUENCE</scope>
    <source>
        <strain evidence="2">DSM 46694</strain>
    </source>
</reference>
<organism evidence="2 3">
    <name type="scientific">Nonomuraea thailandensis</name>
    <dbReference type="NCBI Taxonomy" id="1188745"/>
    <lineage>
        <taxon>Bacteria</taxon>
        <taxon>Bacillati</taxon>
        <taxon>Actinomycetota</taxon>
        <taxon>Actinomycetes</taxon>
        <taxon>Streptosporangiales</taxon>
        <taxon>Streptosporangiaceae</taxon>
        <taxon>Nonomuraea</taxon>
    </lineage>
</organism>
<gene>
    <name evidence="2" type="ORF">HD597_006821</name>
</gene>
<evidence type="ECO:0000313" key="2">
    <source>
        <dbReference type="EMBL" id="MCP2359801.1"/>
    </source>
</evidence>
<dbReference type="Proteomes" id="UP001139648">
    <property type="component" value="Unassembled WGS sequence"/>
</dbReference>
<feature type="region of interest" description="Disordered" evidence="1">
    <location>
        <begin position="1"/>
        <end position="40"/>
    </location>
</feature>
<dbReference type="RefSeq" id="WP_253747218.1">
    <property type="nucleotide sequence ID" value="NZ_BAABKA010000035.1"/>
</dbReference>
<dbReference type="AlphaFoldDB" id="A0A9X2K7I0"/>
<evidence type="ECO:0000313" key="3">
    <source>
        <dbReference type="Proteomes" id="UP001139648"/>
    </source>
</evidence>
<name>A0A9X2K7I0_9ACTN</name>
<feature type="compositionally biased region" description="Polar residues" evidence="1">
    <location>
        <begin position="21"/>
        <end position="32"/>
    </location>
</feature>
<protein>
    <submittedName>
        <fullName evidence="2">Uncharacterized protein</fullName>
    </submittedName>
</protein>
<dbReference type="EMBL" id="JAMZEB010000002">
    <property type="protein sequence ID" value="MCP2359801.1"/>
    <property type="molecule type" value="Genomic_DNA"/>
</dbReference>
<proteinExistence type="predicted"/>